<gene>
    <name evidence="6" type="ORF">BDP27DRAFT_1412842</name>
</gene>
<dbReference type="GO" id="GO:0009277">
    <property type="term" value="C:fungal-type cell wall"/>
    <property type="evidence" value="ECO:0007669"/>
    <property type="project" value="TreeGrafter"/>
</dbReference>
<keyword evidence="2 6" id="KW-0378">Hydrolase</keyword>
<dbReference type="Pfam" id="PF00722">
    <property type="entry name" value="Glyco_hydro_16"/>
    <property type="match status" value="1"/>
</dbReference>
<dbReference type="InterPro" id="IPR000757">
    <property type="entry name" value="Beta-glucanase-like"/>
</dbReference>
<dbReference type="EMBL" id="JADNRY010000002">
    <property type="protein sequence ID" value="KAF9077924.1"/>
    <property type="molecule type" value="Genomic_DNA"/>
</dbReference>
<dbReference type="InterPro" id="IPR050546">
    <property type="entry name" value="Glycosyl_Hydrlase_16"/>
</dbReference>
<reference evidence="6" key="1">
    <citation type="submission" date="2020-11" db="EMBL/GenBank/DDBJ databases">
        <authorList>
            <consortium name="DOE Joint Genome Institute"/>
            <person name="Ahrendt S."/>
            <person name="Riley R."/>
            <person name="Andreopoulos W."/>
            <person name="Labutti K."/>
            <person name="Pangilinan J."/>
            <person name="Ruiz-Duenas F.J."/>
            <person name="Barrasa J.M."/>
            <person name="Sanchez-Garcia M."/>
            <person name="Camarero S."/>
            <person name="Miyauchi S."/>
            <person name="Serrano A."/>
            <person name="Linde D."/>
            <person name="Babiker R."/>
            <person name="Drula E."/>
            <person name="Ayuso-Fernandez I."/>
            <person name="Pacheco R."/>
            <person name="Padilla G."/>
            <person name="Ferreira P."/>
            <person name="Barriuso J."/>
            <person name="Kellner H."/>
            <person name="Castanera R."/>
            <person name="Alfaro M."/>
            <person name="Ramirez L."/>
            <person name="Pisabarro A.G."/>
            <person name="Kuo A."/>
            <person name="Tritt A."/>
            <person name="Lipzen A."/>
            <person name="He G."/>
            <person name="Yan M."/>
            <person name="Ng V."/>
            <person name="Cullen D."/>
            <person name="Martin F."/>
            <person name="Rosso M.-N."/>
            <person name="Henrissat B."/>
            <person name="Hibbett D."/>
            <person name="Martinez A.T."/>
            <person name="Grigoriev I.V."/>
        </authorList>
    </citation>
    <scope>NUCLEOTIDE SEQUENCE</scope>
    <source>
        <strain evidence="6">AH 40177</strain>
    </source>
</reference>
<evidence type="ECO:0000256" key="4">
    <source>
        <dbReference type="SAM" id="SignalP"/>
    </source>
</evidence>
<dbReference type="AlphaFoldDB" id="A0A9P5Q3W0"/>
<keyword evidence="7" id="KW-1185">Reference proteome</keyword>
<dbReference type="Proteomes" id="UP000772434">
    <property type="component" value="Unassembled WGS sequence"/>
</dbReference>
<sequence length="641" mass="70539">MFSLVPNGAFSLFTLLLSFSFVHARPTEKVNGRFTDYSPSRQCQPGYWEFKSSSASLVASNNDLYSDAPFIALSGSNTYKFTDSGLELLLQKPRGTVTSKGGVNDKLGDGATINSTFWMNSGSVTYELSAAYVPGVVSACILIDAVDGEMHRDEIDVELVGSGLHRWQTNIFKPSKEDPDPHYGHFGEKQTYPDGGSITDWHKYTISWNSERIQWGVDGEIVRTLSKGDTVINGQTHMPGEKDPLRLQVGIWDGSGAKGTSSWSGGPVNWDTAPKDIKATLRNADERGFRLKFVMISSEWWLRRSQDGGAVDVERSWTGSFQKQDEPKLRRLQGVRSSPDLDCILESRPRTSNDSILHFVVFVPFSSDRPSSNSSAFLVPRGATAYDGTRELYRVVTGHHDYPSTSSSSFAAVLSRDIQSINAGSTDFQEPGLETLGKPLHIIIKTNASWDDLSKLWRLAPSVRLGLDSANDRAIIKLMPGPAHDIAAANLSAYIVHAFNDVHGYPLIGVPLGSAPLVAIEVGVFETYTELKLDAAWWLESGDANLVILVIVVLDDPQSLSIELWESEVMQNMQAGSNGRMHRAIQRGPRVDYPKPPGPLNVGPPYVVGSLDIRYADLGINHPGNLVIAMEDWAREVWVHM</sequence>
<dbReference type="OrthoDB" id="4781at2759"/>
<evidence type="ECO:0000256" key="1">
    <source>
        <dbReference type="ARBA" id="ARBA00022729"/>
    </source>
</evidence>
<evidence type="ECO:0000259" key="5">
    <source>
        <dbReference type="PROSITE" id="PS51762"/>
    </source>
</evidence>
<keyword evidence="1 4" id="KW-0732">Signal</keyword>
<dbReference type="PANTHER" id="PTHR10963">
    <property type="entry name" value="GLYCOSYL HYDROLASE-RELATED"/>
    <property type="match status" value="1"/>
</dbReference>
<dbReference type="GO" id="GO:0016757">
    <property type="term" value="F:glycosyltransferase activity"/>
    <property type="evidence" value="ECO:0007669"/>
    <property type="project" value="TreeGrafter"/>
</dbReference>
<dbReference type="GO" id="GO:0031505">
    <property type="term" value="P:fungal-type cell wall organization"/>
    <property type="evidence" value="ECO:0007669"/>
    <property type="project" value="TreeGrafter"/>
</dbReference>
<feature type="signal peptide" evidence="4">
    <location>
        <begin position="1"/>
        <end position="24"/>
    </location>
</feature>
<evidence type="ECO:0000256" key="2">
    <source>
        <dbReference type="ARBA" id="ARBA00022801"/>
    </source>
</evidence>
<protein>
    <submittedName>
        <fullName evidence="6">Glycosyl hydrolases family 16-domain-containing protein</fullName>
    </submittedName>
</protein>
<feature type="domain" description="GH16" evidence="5">
    <location>
        <begin position="46"/>
        <end position="279"/>
    </location>
</feature>
<evidence type="ECO:0000256" key="3">
    <source>
        <dbReference type="ARBA" id="ARBA00023295"/>
    </source>
</evidence>
<keyword evidence="3" id="KW-0326">Glycosidase</keyword>
<dbReference type="Gene3D" id="2.60.120.200">
    <property type="match status" value="1"/>
</dbReference>
<name>A0A9P5Q3W0_9AGAR</name>
<dbReference type="SUPFAM" id="SSF49899">
    <property type="entry name" value="Concanavalin A-like lectins/glucanases"/>
    <property type="match status" value="1"/>
</dbReference>
<evidence type="ECO:0000313" key="7">
    <source>
        <dbReference type="Proteomes" id="UP000772434"/>
    </source>
</evidence>
<comment type="caution">
    <text evidence="6">The sequence shown here is derived from an EMBL/GenBank/DDBJ whole genome shotgun (WGS) entry which is preliminary data.</text>
</comment>
<evidence type="ECO:0000313" key="6">
    <source>
        <dbReference type="EMBL" id="KAF9077924.1"/>
    </source>
</evidence>
<organism evidence="6 7">
    <name type="scientific">Rhodocollybia butyracea</name>
    <dbReference type="NCBI Taxonomy" id="206335"/>
    <lineage>
        <taxon>Eukaryota</taxon>
        <taxon>Fungi</taxon>
        <taxon>Dikarya</taxon>
        <taxon>Basidiomycota</taxon>
        <taxon>Agaricomycotina</taxon>
        <taxon>Agaricomycetes</taxon>
        <taxon>Agaricomycetidae</taxon>
        <taxon>Agaricales</taxon>
        <taxon>Marasmiineae</taxon>
        <taxon>Omphalotaceae</taxon>
        <taxon>Rhodocollybia</taxon>
    </lineage>
</organism>
<accession>A0A9P5Q3W0</accession>
<dbReference type="PROSITE" id="PS51762">
    <property type="entry name" value="GH16_2"/>
    <property type="match status" value="1"/>
</dbReference>
<dbReference type="InterPro" id="IPR013320">
    <property type="entry name" value="ConA-like_dom_sf"/>
</dbReference>
<dbReference type="GO" id="GO:0005975">
    <property type="term" value="P:carbohydrate metabolic process"/>
    <property type="evidence" value="ECO:0007669"/>
    <property type="project" value="InterPro"/>
</dbReference>
<feature type="chain" id="PRO_5040340502" evidence="4">
    <location>
        <begin position="25"/>
        <end position="641"/>
    </location>
</feature>
<dbReference type="PANTHER" id="PTHR10963:SF22">
    <property type="entry name" value="GLYCOSIDASE CRH2-RELATED"/>
    <property type="match status" value="1"/>
</dbReference>
<dbReference type="GO" id="GO:0004553">
    <property type="term" value="F:hydrolase activity, hydrolyzing O-glycosyl compounds"/>
    <property type="evidence" value="ECO:0007669"/>
    <property type="project" value="InterPro"/>
</dbReference>
<proteinExistence type="predicted"/>